<dbReference type="InterPro" id="IPR004843">
    <property type="entry name" value="Calcineurin-like_PHP"/>
</dbReference>
<keyword evidence="3" id="KW-1185">Reference proteome</keyword>
<dbReference type="SUPFAM" id="SSF56300">
    <property type="entry name" value="Metallo-dependent phosphatases"/>
    <property type="match status" value="1"/>
</dbReference>
<comment type="caution">
    <text evidence="2">The sequence shown here is derived from an EMBL/GenBank/DDBJ whole genome shotgun (WGS) entry which is preliminary data.</text>
</comment>
<dbReference type="CDD" id="cd00838">
    <property type="entry name" value="MPP_superfamily"/>
    <property type="match status" value="1"/>
</dbReference>
<dbReference type="InterPro" id="IPR052963">
    <property type="entry name" value="Pantetheine_PDE"/>
</dbReference>
<sequence>MRLLAISDLHVRHSENREALAQLSDHGDDWLILGGDICETSAELGEVLDLVCKRFARVFWVPGNHELWSISAGEARGEAKYQELVQTCRARGVLTPEDPFVLWPGPGGAHYIALLFLLYDYSFRPPQVPLAQAVDWARETGVVCADELYLHHEPYPSREAWCAARCALHQPRLEQAAREAPLVMVNHFPMRQDLAYVPLYPRFSLWCGTTRTENWHRLYRANVVVTGHLHMPSTHWIDGVRFEEVSFGYPRQRRRRGGIDSCLREILPGPQRPGRAPIHW</sequence>
<feature type="domain" description="Calcineurin-like phosphoesterase" evidence="1">
    <location>
        <begin position="1"/>
        <end position="232"/>
    </location>
</feature>
<dbReference type="Gene3D" id="3.60.21.10">
    <property type="match status" value="1"/>
</dbReference>
<evidence type="ECO:0000259" key="1">
    <source>
        <dbReference type="Pfam" id="PF00149"/>
    </source>
</evidence>
<accession>A0ABT1QT36</accession>
<dbReference type="Pfam" id="PF00149">
    <property type="entry name" value="Metallophos"/>
    <property type="match status" value="1"/>
</dbReference>
<evidence type="ECO:0000313" key="2">
    <source>
        <dbReference type="EMBL" id="MCQ4165455.1"/>
    </source>
</evidence>
<dbReference type="PANTHER" id="PTHR36492">
    <property type="match status" value="1"/>
</dbReference>
<dbReference type="PANTHER" id="PTHR36492:SF2">
    <property type="entry name" value="[ACYL-CARRIER-PROTEIN] PHOSPHODIESTERASE PPTH"/>
    <property type="match status" value="1"/>
</dbReference>
<evidence type="ECO:0000313" key="3">
    <source>
        <dbReference type="Proteomes" id="UP001165498"/>
    </source>
</evidence>
<proteinExistence type="predicted"/>
<reference evidence="2" key="1">
    <citation type="submission" date="2022-07" db="EMBL/GenBank/DDBJ databases">
        <title>Tahibacter sp., a new gammaproteobacterium isolated from the silt sample collected at pig farm.</title>
        <authorList>
            <person name="Chen H."/>
        </authorList>
    </citation>
    <scope>NUCLEOTIDE SEQUENCE</scope>
    <source>
        <strain evidence="2">P2K</strain>
    </source>
</reference>
<dbReference type="InterPro" id="IPR029052">
    <property type="entry name" value="Metallo-depent_PP-like"/>
</dbReference>
<name>A0ABT1QT36_9GAMM</name>
<protein>
    <submittedName>
        <fullName evidence="2">Metallophosphoesterase</fullName>
    </submittedName>
</protein>
<dbReference type="EMBL" id="JANFQO010000010">
    <property type="protein sequence ID" value="MCQ4165455.1"/>
    <property type="molecule type" value="Genomic_DNA"/>
</dbReference>
<gene>
    <name evidence="2" type="ORF">NM961_12115</name>
</gene>
<dbReference type="Proteomes" id="UP001165498">
    <property type="component" value="Unassembled WGS sequence"/>
</dbReference>
<organism evidence="2 3">
    <name type="scientific">Tahibacter harae</name>
    <dbReference type="NCBI Taxonomy" id="2963937"/>
    <lineage>
        <taxon>Bacteria</taxon>
        <taxon>Pseudomonadati</taxon>
        <taxon>Pseudomonadota</taxon>
        <taxon>Gammaproteobacteria</taxon>
        <taxon>Lysobacterales</taxon>
        <taxon>Rhodanobacteraceae</taxon>
        <taxon>Tahibacter</taxon>
    </lineage>
</organism>
<dbReference type="RefSeq" id="WP_255914644.1">
    <property type="nucleotide sequence ID" value="NZ_JANFQO010000010.1"/>
</dbReference>